<comment type="caution">
    <text evidence="2">The sequence shown here is derived from an EMBL/GenBank/DDBJ whole genome shotgun (WGS) entry which is preliminary data.</text>
</comment>
<dbReference type="PANTHER" id="PTHR46177:SF1">
    <property type="entry name" value="INTEGRASE CATALYTIC DOMAIN-CONTAINING PROTEIN"/>
    <property type="match status" value="1"/>
</dbReference>
<evidence type="ECO:0000259" key="1">
    <source>
        <dbReference type="Pfam" id="PF24764"/>
    </source>
</evidence>
<feature type="domain" description="Integrase core" evidence="1">
    <location>
        <begin position="74"/>
        <end position="153"/>
    </location>
</feature>
<dbReference type="PANTHER" id="PTHR46177">
    <property type="entry name" value="INTEGRASE CATALYTIC DOMAIN-CONTAINING PROTEIN"/>
    <property type="match status" value="1"/>
</dbReference>
<dbReference type="InterPro" id="IPR058913">
    <property type="entry name" value="Integrase_dom_put"/>
</dbReference>
<keyword evidence="3" id="KW-1185">Reference proteome</keyword>
<evidence type="ECO:0000313" key="2">
    <source>
        <dbReference type="EMBL" id="KAG7535973.1"/>
    </source>
</evidence>
<name>A0A8K0NT21_9TREE</name>
<protein>
    <recommendedName>
        <fullName evidence="1">Integrase core domain-containing protein</fullName>
    </recommendedName>
</protein>
<gene>
    <name evidence="2" type="ORF">FFLO_03571</name>
</gene>
<dbReference type="Proteomes" id="UP000812966">
    <property type="component" value="Unassembled WGS sequence"/>
</dbReference>
<reference evidence="2" key="1">
    <citation type="submission" date="2020-04" db="EMBL/GenBank/DDBJ databases">
        <title>Analysis of mating type loci in Filobasidium floriforme.</title>
        <authorList>
            <person name="Nowrousian M."/>
        </authorList>
    </citation>
    <scope>NUCLEOTIDE SEQUENCE</scope>
    <source>
        <strain evidence="2">CBS 6242</strain>
    </source>
</reference>
<evidence type="ECO:0000313" key="3">
    <source>
        <dbReference type="Proteomes" id="UP000812966"/>
    </source>
</evidence>
<sequence>MTSVVVTHINQHDPQHRESPTRITLALGQKGIHVKRFRDIVTQIMRDHFPDGFLARAPSYRTKKGHPALLTSYGPNDQLSIDGHDKLIDIGFAIYGMRDKFSRKWMSLRAVPNNRSNSITRWLFLELVHDMKGEEGIPLQVTSDHGTEVLDIFSDQSTLRELAQPQLNILMEDLGVLAAPEPHRFLPSTKNITVERGWRPLVDKFHSKFIVSTQNAILTGDYVPGNNQHRIIYLYLFAPLVQKELEDYVHLTNCSIIRKQPHTNLPSGKSPNTIYHCEGTNCLLPLDEVGMNQVRTWMDEITISHPRLLSFIEEDEEQWASQLFEHCAFLDITLGFTVNLSNAWMVFRSMAEHIDEVPYL</sequence>
<accession>A0A8K0NT21</accession>
<proteinExistence type="predicted"/>
<dbReference type="EMBL" id="JABELV010000066">
    <property type="protein sequence ID" value="KAG7535973.1"/>
    <property type="molecule type" value="Genomic_DNA"/>
</dbReference>
<organism evidence="2 3">
    <name type="scientific">Filobasidium floriforme</name>
    <dbReference type="NCBI Taxonomy" id="5210"/>
    <lineage>
        <taxon>Eukaryota</taxon>
        <taxon>Fungi</taxon>
        <taxon>Dikarya</taxon>
        <taxon>Basidiomycota</taxon>
        <taxon>Agaricomycotina</taxon>
        <taxon>Tremellomycetes</taxon>
        <taxon>Filobasidiales</taxon>
        <taxon>Filobasidiaceae</taxon>
        <taxon>Filobasidium</taxon>
    </lineage>
</organism>
<dbReference type="AlphaFoldDB" id="A0A8K0NT21"/>
<dbReference type="Pfam" id="PF24764">
    <property type="entry name" value="rva_4"/>
    <property type="match status" value="1"/>
</dbReference>